<dbReference type="GO" id="GO:0008168">
    <property type="term" value="F:methyltransferase activity"/>
    <property type="evidence" value="ECO:0007669"/>
    <property type="project" value="UniProtKB-KW"/>
</dbReference>
<evidence type="ECO:0000313" key="1">
    <source>
        <dbReference type="EMBL" id="AGT07924.1"/>
    </source>
</evidence>
<reference evidence="1 2" key="1">
    <citation type="journal article" date="2014" name="BMC Genomics">
        <title>Architecture and functions of a multipartite genome of the methylotrophic bacterium Paracoccus aminophilus JCM 7686, containing primary and secondary chromids.</title>
        <authorList>
            <person name="Dziewit L."/>
            <person name="Czarnecki J."/>
            <person name="Wibberg D."/>
            <person name="Radlinska M."/>
            <person name="Mrozek P."/>
            <person name="Szymczak M."/>
            <person name="Schluter A."/>
            <person name="Puhler A."/>
            <person name="Bartosik D."/>
        </authorList>
    </citation>
    <scope>NUCLEOTIDE SEQUENCE [LARGE SCALE GENOMIC DNA]</scope>
    <source>
        <strain evidence="1">JCM 7686</strain>
    </source>
</reference>
<dbReference type="OrthoDB" id="8781114at2"/>
<keyword evidence="1" id="KW-0808">Transferase</keyword>
<keyword evidence="2" id="KW-1185">Reference proteome</keyword>
<dbReference type="InterPro" id="IPR029063">
    <property type="entry name" value="SAM-dependent_MTases_sf"/>
</dbReference>
<dbReference type="KEGG" id="pami:JCM7686_0815"/>
<dbReference type="EMBL" id="CP006650">
    <property type="protein sequence ID" value="AGT07924.1"/>
    <property type="molecule type" value="Genomic_DNA"/>
</dbReference>
<dbReference type="STRING" id="1367847.JCM7686_0815"/>
<evidence type="ECO:0000313" key="2">
    <source>
        <dbReference type="Proteomes" id="UP000015480"/>
    </source>
</evidence>
<sequence>MSETPVLDACCGSRMFWFDRADPRAIFGDIRAERHSLPDKSSAGGARELIIAPAAVMDFRALPFPDDTFHLVIFDPPHLIRNGKTGWLAKKYGKLGADWRDDIRAGFAECFRVLKPHGTLIFKWNEHEVRVSELLALTDQKPLIGNRCGKTAKSHWIVFMKPEATR</sequence>
<proteinExistence type="predicted"/>
<dbReference type="GO" id="GO:0032259">
    <property type="term" value="P:methylation"/>
    <property type="evidence" value="ECO:0007669"/>
    <property type="project" value="UniProtKB-KW"/>
</dbReference>
<keyword evidence="1" id="KW-0489">Methyltransferase</keyword>
<dbReference type="eggNOG" id="COG2226">
    <property type="taxonomic scope" value="Bacteria"/>
</dbReference>
<dbReference type="REBASE" id="68210">
    <property type="entry name" value="M.Pam7686ORF815P"/>
</dbReference>
<protein>
    <submittedName>
        <fullName evidence="1">Methyltransferase</fullName>
    </submittedName>
</protein>
<gene>
    <name evidence="1" type="ORF">JCM7686_0815</name>
</gene>
<accession>S5XL35</accession>
<name>S5XL35_PARAH</name>
<dbReference type="AlphaFoldDB" id="S5XL35"/>
<dbReference type="RefSeq" id="WP_020949563.1">
    <property type="nucleotide sequence ID" value="NC_022041.1"/>
</dbReference>
<dbReference type="Proteomes" id="UP000015480">
    <property type="component" value="Chromosome"/>
</dbReference>
<organism evidence="1 2">
    <name type="scientific">Paracoccus aminophilus JCM 7686</name>
    <dbReference type="NCBI Taxonomy" id="1367847"/>
    <lineage>
        <taxon>Bacteria</taxon>
        <taxon>Pseudomonadati</taxon>
        <taxon>Pseudomonadota</taxon>
        <taxon>Alphaproteobacteria</taxon>
        <taxon>Rhodobacterales</taxon>
        <taxon>Paracoccaceae</taxon>
        <taxon>Paracoccus</taxon>
    </lineage>
</organism>
<dbReference type="PATRIC" id="fig|1367847.3.peg.772"/>
<dbReference type="Gene3D" id="3.40.50.150">
    <property type="entry name" value="Vaccinia Virus protein VP39"/>
    <property type="match status" value="1"/>
</dbReference>
<dbReference type="SUPFAM" id="SSF53335">
    <property type="entry name" value="S-adenosyl-L-methionine-dependent methyltransferases"/>
    <property type="match status" value="1"/>
</dbReference>
<dbReference type="HOGENOM" id="CLU_114151_0_0_5"/>